<name>A0A382VUP5_9ZZZZ</name>
<protein>
    <submittedName>
        <fullName evidence="2">Uncharacterized protein</fullName>
    </submittedName>
</protein>
<feature type="region of interest" description="Disordered" evidence="1">
    <location>
        <begin position="25"/>
        <end position="47"/>
    </location>
</feature>
<dbReference type="AlphaFoldDB" id="A0A382VUP5"/>
<dbReference type="PROSITE" id="PS51257">
    <property type="entry name" value="PROKAR_LIPOPROTEIN"/>
    <property type="match status" value="1"/>
</dbReference>
<feature type="region of interest" description="Disordered" evidence="1">
    <location>
        <begin position="85"/>
        <end position="112"/>
    </location>
</feature>
<feature type="non-terminal residue" evidence="2">
    <location>
        <position position="120"/>
    </location>
</feature>
<reference evidence="2" key="1">
    <citation type="submission" date="2018-05" db="EMBL/GenBank/DDBJ databases">
        <authorList>
            <person name="Lanie J.A."/>
            <person name="Ng W.-L."/>
            <person name="Kazmierczak K.M."/>
            <person name="Andrzejewski T.M."/>
            <person name="Davidsen T.M."/>
            <person name="Wayne K.J."/>
            <person name="Tettelin H."/>
            <person name="Glass J.I."/>
            <person name="Rusch D."/>
            <person name="Podicherti R."/>
            <person name="Tsui H.-C.T."/>
            <person name="Winkler M.E."/>
        </authorList>
    </citation>
    <scope>NUCLEOTIDE SEQUENCE</scope>
</reference>
<sequence>MKTMPNQTTIFRTAVLCAVLLTSCGKPEESSSQKDGGRSDAGTPRELGPVMLDSVEEVKAFYEADPEFFIIKTTADIPKDLKWNDGSDEQAFGSPNAKRGGTINDHTGDWPRTLRFVGPD</sequence>
<gene>
    <name evidence="2" type="ORF">METZ01_LOCUS403008</name>
</gene>
<proteinExistence type="predicted"/>
<dbReference type="EMBL" id="UINC01154719">
    <property type="protein sequence ID" value="SVD50154.1"/>
    <property type="molecule type" value="Genomic_DNA"/>
</dbReference>
<accession>A0A382VUP5</accession>
<evidence type="ECO:0000256" key="1">
    <source>
        <dbReference type="SAM" id="MobiDB-lite"/>
    </source>
</evidence>
<organism evidence="2">
    <name type="scientific">marine metagenome</name>
    <dbReference type="NCBI Taxonomy" id="408172"/>
    <lineage>
        <taxon>unclassified sequences</taxon>
        <taxon>metagenomes</taxon>
        <taxon>ecological metagenomes</taxon>
    </lineage>
</organism>
<feature type="compositionally biased region" description="Basic and acidic residues" evidence="1">
    <location>
        <begin position="26"/>
        <end position="38"/>
    </location>
</feature>
<evidence type="ECO:0000313" key="2">
    <source>
        <dbReference type="EMBL" id="SVD50154.1"/>
    </source>
</evidence>